<dbReference type="Proteomes" id="UP000193920">
    <property type="component" value="Unassembled WGS sequence"/>
</dbReference>
<evidence type="ECO:0000313" key="3">
    <source>
        <dbReference type="Proteomes" id="UP000193920"/>
    </source>
</evidence>
<keyword evidence="1" id="KW-1133">Transmembrane helix</keyword>
<reference evidence="2 3" key="1">
    <citation type="submission" date="2016-08" db="EMBL/GenBank/DDBJ databases">
        <title>A Parts List for Fungal Cellulosomes Revealed by Comparative Genomics.</title>
        <authorList>
            <consortium name="DOE Joint Genome Institute"/>
            <person name="Haitjema C.H."/>
            <person name="Gilmore S.P."/>
            <person name="Henske J.K."/>
            <person name="Solomon K.V."/>
            <person name="De Groot R."/>
            <person name="Kuo A."/>
            <person name="Mondo S.J."/>
            <person name="Salamov A.A."/>
            <person name="Labutti K."/>
            <person name="Zhao Z."/>
            <person name="Chiniquy J."/>
            <person name="Barry K."/>
            <person name="Brewer H.M."/>
            <person name="Purvine S.O."/>
            <person name="Wright A.T."/>
            <person name="Boxma B."/>
            <person name="Van Alen T."/>
            <person name="Hackstein J.H."/>
            <person name="Baker S.E."/>
            <person name="Grigoriev I.V."/>
            <person name="O'Malley M.A."/>
        </authorList>
    </citation>
    <scope>NUCLEOTIDE SEQUENCE [LARGE SCALE GENOMIC DNA]</scope>
    <source>
        <strain evidence="2 3">G1</strain>
    </source>
</reference>
<dbReference type="EMBL" id="MCOG01000073">
    <property type="protein sequence ID" value="ORY56500.1"/>
    <property type="molecule type" value="Genomic_DNA"/>
</dbReference>
<evidence type="ECO:0000313" key="2">
    <source>
        <dbReference type="EMBL" id="ORY56500.1"/>
    </source>
</evidence>
<sequence length="129" mass="14774">MTVLVPMAIKDSLVDDLLIRGPQMFHHILCPIISFISFCIFEEGELTVKSIGLAIIPTIIYAIILTFLNIIKVVIGPYPFLEVYEQPVYASILWFIGIIIISSGLAWFIRYVSQLNIYEKYMKKETETL</sequence>
<protein>
    <submittedName>
        <fullName evidence="2">Uncharacterized protein</fullName>
    </submittedName>
</protein>
<keyword evidence="1" id="KW-0472">Membrane</keyword>
<feature type="transmembrane region" description="Helical" evidence="1">
    <location>
        <begin position="24"/>
        <end position="41"/>
    </location>
</feature>
<comment type="caution">
    <text evidence="2">The sequence shown here is derived from an EMBL/GenBank/DDBJ whole genome shotgun (WGS) entry which is preliminary data.</text>
</comment>
<evidence type="ECO:0000256" key="1">
    <source>
        <dbReference type="SAM" id="Phobius"/>
    </source>
</evidence>
<name>A0A1Y2DB57_9FUNG</name>
<proteinExistence type="predicted"/>
<accession>A0A1Y2DB57</accession>
<keyword evidence="3" id="KW-1185">Reference proteome</keyword>
<keyword evidence="1" id="KW-0812">Transmembrane</keyword>
<gene>
    <name evidence="2" type="ORF">LY90DRAFT_701796</name>
</gene>
<feature type="transmembrane region" description="Helical" evidence="1">
    <location>
        <begin position="91"/>
        <end position="113"/>
    </location>
</feature>
<feature type="transmembrane region" description="Helical" evidence="1">
    <location>
        <begin position="53"/>
        <end position="71"/>
    </location>
</feature>
<feature type="non-terminal residue" evidence="2">
    <location>
        <position position="129"/>
    </location>
</feature>
<dbReference type="AlphaFoldDB" id="A0A1Y2DB57"/>
<organism evidence="2 3">
    <name type="scientific">Neocallimastix californiae</name>
    <dbReference type="NCBI Taxonomy" id="1754190"/>
    <lineage>
        <taxon>Eukaryota</taxon>
        <taxon>Fungi</taxon>
        <taxon>Fungi incertae sedis</taxon>
        <taxon>Chytridiomycota</taxon>
        <taxon>Chytridiomycota incertae sedis</taxon>
        <taxon>Neocallimastigomycetes</taxon>
        <taxon>Neocallimastigales</taxon>
        <taxon>Neocallimastigaceae</taxon>
        <taxon>Neocallimastix</taxon>
    </lineage>
</organism>